<keyword evidence="3" id="KW-1185">Reference proteome</keyword>
<protein>
    <submittedName>
        <fullName evidence="2">Uncharacterized protein</fullName>
    </submittedName>
</protein>
<feature type="transmembrane region" description="Helical" evidence="1">
    <location>
        <begin position="123"/>
        <end position="144"/>
    </location>
</feature>
<organism evidence="2 3">
    <name type="scientific">Flavobacterium aciduliphilum</name>
    <dbReference type="NCBI Taxonomy" id="1101402"/>
    <lineage>
        <taxon>Bacteria</taxon>
        <taxon>Pseudomonadati</taxon>
        <taxon>Bacteroidota</taxon>
        <taxon>Flavobacteriia</taxon>
        <taxon>Flavobacteriales</taxon>
        <taxon>Flavobacteriaceae</taxon>
        <taxon>Flavobacterium</taxon>
    </lineage>
</organism>
<feature type="transmembrane region" description="Helical" evidence="1">
    <location>
        <begin position="156"/>
        <end position="177"/>
    </location>
</feature>
<accession>A0A328YVY3</accession>
<name>A0A328YVY3_9FLAO</name>
<gene>
    <name evidence="2" type="ORF">CLV55_102169</name>
</gene>
<dbReference type="EMBL" id="QLSZ01000002">
    <property type="protein sequence ID" value="RAR74236.1"/>
    <property type="molecule type" value="Genomic_DNA"/>
</dbReference>
<dbReference type="OrthoDB" id="884899at2"/>
<feature type="transmembrane region" description="Helical" evidence="1">
    <location>
        <begin position="216"/>
        <end position="234"/>
    </location>
</feature>
<dbReference type="RefSeq" id="WP_112112378.1">
    <property type="nucleotide sequence ID" value="NZ_QLSZ01000002.1"/>
</dbReference>
<evidence type="ECO:0000313" key="2">
    <source>
        <dbReference type="EMBL" id="RAR74236.1"/>
    </source>
</evidence>
<proteinExistence type="predicted"/>
<reference evidence="2 3" key="1">
    <citation type="submission" date="2018-06" db="EMBL/GenBank/DDBJ databases">
        <title>Genomic Encyclopedia of Archaeal and Bacterial Type Strains, Phase II (KMG-II): from individual species to whole genera.</title>
        <authorList>
            <person name="Goeker M."/>
        </authorList>
    </citation>
    <scope>NUCLEOTIDE SEQUENCE [LARGE SCALE GENOMIC DNA]</scope>
    <source>
        <strain evidence="2 3">DSM 25663</strain>
    </source>
</reference>
<keyword evidence="1" id="KW-0472">Membrane</keyword>
<feature type="transmembrane region" description="Helical" evidence="1">
    <location>
        <begin position="189"/>
        <end position="211"/>
    </location>
</feature>
<keyword evidence="1" id="KW-1133">Transmembrane helix</keyword>
<keyword evidence="1" id="KW-0812">Transmembrane</keyword>
<sequence length="285" mass="33393">MDSFKDKILGEWLNSSIRYVFYEDGKLTINWIKDNSLSRGIWSIESDEIMFKYGANLHQTWKGRINHINVQELSITDVSHQKGVIDVLYRRELSIIDPIIEINNNITPTPEKKNFKEKLTETVWGVISIVFMAAFLGGMFYVIYKYGFKYQSHEYNYFFIGLMLFVASAIPIIFIFYKGSDHDTLFLKGYFIFYASIIIVPMLYYILVIFFAIISLWYYLLVIGVIIALIVLSLNKEVKWIHKSIIIFMSIASLYFLYDAKSILKIKFEVYFDNKIVGTSSEEDE</sequence>
<evidence type="ECO:0000313" key="3">
    <source>
        <dbReference type="Proteomes" id="UP000248840"/>
    </source>
</evidence>
<comment type="caution">
    <text evidence="2">The sequence shown here is derived from an EMBL/GenBank/DDBJ whole genome shotgun (WGS) entry which is preliminary data.</text>
</comment>
<dbReference type="AlphaFoldDB" id="A0A328YVY3"/>
<feature type="transmembrane region" description="Helical" evidence="1">
    <location>
        <begin position="240"/>
        <end position="258"/>
    </location>
</feature>
<evidence type="ECO:0000256" key="1">
    <source>
        <dbReference type="SAM" id="Phobius"/>
    </source>
</evidence>
<dbReference type="Proteomes" id="UP000248840">
    <property type="component" value="Unassembled WGS sequence"/>
</dbReference>